<evidence type="ECO:0000256" key="1">
    <source>
        <dbReference type="SAM" id="MobiDB-lite"/>
    </source>
</evidence>
<feature type="region of interest" description="Disordered" evidence="1">
    <location>
        <begin position="108"/>
        <end position="135"/>
    </location>
</feature>
<organism evidence="2">
    <name type="scientific">Tanacetum cinerariifolium</name>
    <name type="common">Dalmatian daisy</name>
    <name type="synonym">Chrysanthemum cinerariifolium</name>
    <dbReference type="NCBI Taxonomy" id="118510"/>
    <lineage>
        <taxon>Eukaryota</taxon>
        <taxon>Viridiplantae</taxon>
        <taxon>Streptophyta</taxon>
        <taxon>Embryophyta</taxon>
        <taxon>Tracheophyta</taxon>
        <taxon>Spermatophyta</taxon>
        <taxon>Magnoliopsida</taxon>
        <taxon>eudicotyledons</taxon>
        <taxon>Gunneridae</taxon>
        <taxon>Pentapetalae</taxon>
        <taxon>asterids</taxon>
        <taxon>campanulids</taxon>
        <taxon>Asterales</taxon>
        <taxon>Asteraceae</taxon>
        <taxon>Asteroideae</taxon>
        <taxon>Anthemideae</taxon>
        <taxon>Anthemidinae</taxon>
        <taxon>Tanacetum</taxon>
    </lineage>
</organism>
<sequence length="154" mass="17814">MSIKQFEHEDVGNVNIPRMTTDDQWLNKLAGNFTFIGHTENPNPNLQGRFLLDVEVADDEQVESRFKAKKNACYPSFNPDTSWNECKPVLGMRFESPQQLKHMLANYGKKPKTVDNEECETSKQGSRKGNGRKAVNEILHKAVKERWDKKEYKK</sequence>
<name>A0A6L2MIA6_TANCI</name>
<gene>
    <name evidence="2" type="ORF">Tci_044212</name>
</gene>
<dbReference type="EMBL" id="BKCJ010006450">
    <property type="protein sequence ID" value="GEU72234.1"/>
    <property type="molecule type" value="Genomic_DNA"/>
</dbReference>
<proteinExistence type="predicted"/>
<dbReference type="AlphaFoldDB" id="A0A6L2MIA6"/>
<evidence type="ECO:0000313" key="2">
    <source>
        <dbReference type="EMBL" id="GEU72234.1"/>
    </source>
</evidence>
<accession>A0A6L2MIA6</accession>
<comment type="caution">
    <text evidence="2">The sequence shown here is derived from an EMBL/GenBank/DDBJ whole genome shotgun (WGS) entry which is preliminary data.</text>
</comment>
<reference evidence="2" key="1">
    <citation type="journal article" date="2019" name="Sci. Rep.">
        <title>Draft genome of Tanacetum cinerariifolium, the natural source of mosquito coil.</title>
        <authorList>
            <person name="Yamashiro T."/>
            <person name="Shiraishi A."/>
            <person name="Satake H."/>
            <person name="Nakayama K."/>
        </authorList>
    </citation>
    <scope>NUCLEOTIDE SEQUENCE</scope>
</reference>
<protein>
    <submittedName>
        <fullName evidence="2">Uncharacterized protein</fullName>
    </submittedName>
</protein>